<accession>A0A3G9H3K3</accession>
<sequence>MNIFLVIALAMLLIIILLRRHIPIGPAILAGGLLIWALVAPQFHYLVSAFTTTLTMQRTYDLILALYFVMCLEIELRTSGALDGMIRALQRLFASEKFTLAIMPAFLGLLPSLGGARFSAPIVEAASRNTDLTKEHKAAINFWFRHIFEFSSPIIPGMIMACSIAGVAFSDFIAHLCWLTLLAFALGWLVLIRPLDMPANSNVDVDPAERRQDIMNLVLSLSPVVINFLLVVFCDLNASTAMALVTFAMIPVLRMTSRVLNIKEVFTGACDWKMLMNVLCILYFIQILTDTNVLHTIVEDFKASPLPVPVIIAAISFIIGILTGLSQGHVAIVMPIVAALSPGDLNLAGVAMAFGVAGQMLTPTHMCFIVTLDYFKADFFKTLKPMFILEVMLLTVFSIYTWFTW</sequence>
<gene>
    <name evidence="2" type="ORF">GMD11_11260</name>
    <name evidence="3" type="ORF">GMD18_11255</name>
</gene>
<proteinExistence type="predicted"/>
<dbReference type="EMBL" id="WNBM01000012">
    <property type="protein sequence ID" value="MTT76828.1"/>
    <property type="molecule type" value="Genomic_DNA"/>
</dbReference>
<feature type="transmembrane region" description="Helical" evidence="1">
    <location>
        <begin position="274"/>
        <end position="294"/>
    </location>
</feature>
<feature type="transmembrane region" description="Helical" evidence="1">
    <location>
        <begin position="386"/>
        <end position="403"/>
    </location>
</feature>
<organism evidence="2 5">
    <name type="scientific">Phascolarctobacterium faecium</name>
    <dbReference type="NCBI Taxonomy" id="33025"/>
    <lineage>
        <taxon>Bacteria</taxon>
        <taxon>Bacillati</taxon>
        <taxon>Bacillota</taxon>
        <taxon>Negativicutes</taxon>
        <taxon>Acidaminococcales</taxon>
        <taxon>Acidaminococcaceae</taxon>
        <taxon>Phascolarctobacterium</taxon>
    </lineage>
</organism>
<protein>
    <submittedName>
        <fullName evidence="2">DUF401 family protein</fullName>
    </submittedName>
</protein>
<keyword evidence="1" id="KW-1133">Transmembrane helix</keyword>
<evidence type="ECO:0000313" key="3">
    <source>
        <dbReference type="EMBL" id="MTU04960.1"/>
    </source>
</evidence>
<feature type="transmembrane region" description="Helical" evidence="1">
    <location>
        <begin position="147"/>
        <end position="166"/>
    </location>
</feature>
<evidence type="ECO:0000313" key="2">
    <source>
        <dbReference type="EMBL" id="MTT76828.1"/>
    </source>
</evidence>
<name>A0A3G9H3K3_9FIRM</name>
<comment type="caution">
    <text evidence="2">The sequence shown here is derived from an EMBL/GenBank/DDBJ whole genome shotgun (WGS) entry which is preliminary data.</text>
</comment>
<dbReference type="PANTHER" id="PTHR39556">
    <property type="entry name" value="PROTEIN, PUTATIVE-RELATED"/>
    <property type="match status" value="1"/>
</dbReference>
<keyword evidence="1" id="KW-0472">Membrane</keyword>
<reference evidence="4 5" key="1">
    <citation type="journal article" date="2019" name="Nat. Med.">
        <title>A library of human gut bacterial isolates paired with longitudinal multiomics data enables mechanistic microbiome research.</title>
        <authorList>
            <person name="Poyet M."/>
            <person name="Groussin M."/>
            <person name="Gibbons S.M."/>
            <person name="Avila-Pacheco J."/>
            <person name="Jiang X."/>
            <person name="Kearney S.M."/>
            <person name="Perrotta A.R."/>
            <person name="Berdy B."/>
            <person name="Zhao S."/>
            <person name="Lieberman T.D."/>
            <person name="Swanson P.K."/>
            <person name="Smith M."/>
            <person name="Roesemann S."/>
            <person name="Alexander J.E."/>
            <person name="Rich S.A."/>
            <person name="Livny J."/>
            <person name="Vlamakis H."/>
            <person name="Clish C."/>
            <person name="Bullock K."/>
            <person name="Deik A."/>
            <person name="Scott J."/>
            <person name="Pierce K.A."/>
            <person name="Xavier R.J."/>
            <person name="Alm E.J."/>
        </authorList>
    </citation>
    <scope>NUCLEOTIDE SEQUENCE [LARGE SCALE GENOMIC DNA]</scope>
    <source>
        <strain evidence="2 5">BIOML-A13</strain>
        <strain evidence="3 4">BIOML-A3</strain>
    </source>
</reference>
<feature type="transmembrane region" description="Helical" evidence="1">
    <location>
        <begin position="29"/>
        <end position="47"/>
    </location>
</feature>
<dbReference type="OrthoDB" id="367235at2"/>
<feature type="transmembrane region" description="Helical" evidence="1">
    <location>
        <begin position="306"/>
        <end position="325"/>
    </location>
</feature>
<evidence type="ECO:0000313" key="4">
    <source>
        <dbReference type="Proteomes" id="UP000443070"/>
    </source>
</evidence>
<dbReference type="Pfam" id="PF04165">
    <property type="entry name" value="DUF401"/>
    <property type="match status" value="1"/>
</dbReference>
<evidence type="ECO:0000313" key="5">
    <source>
        <dbReference type="Proteomes" id="UP000484547"/>
    </source>
</evidence>
<keyword evidence="4" id="KW-1185">Reference proteome</keyword>
<dbReference type="PANTHER" id="PTHR39556:SF1">
    <property type="entry name" value="PROTEIN, PUTATIVE-RELATED"/>
    <property type="match status" value="1"/>
</dbReference>
<dbReference type="Proteomes" id="UP000484547">
    <property type="component" value="Unassembled WGS sequence"/>
</dbReference>
<dbReference type="GeneID" id="49408002"/>
<dbReference type="Proteomes" id="UP000443070">
    <property type="component" value="Unassembled WGS sequence"/>
</dbReference>
<dbReference type="RefSeq" id="WP_125669881.1">
    <property type="nucleotide sequence ID" value="NZ_AP019004.1"/>
</dbReference>
<dbReference type="AlphaFoldDB" id="A0A3G9H3K3"/>
<keyword evidence="1" id="KW-0812">Transmembrane</keyword>
<dbReference type="EMBL" id="WNBW01000014">
    <property type="protein sequence ID" value="MTU04960.1"/>
    <property type="molecule type" value="Genomic_DNA"/>
</dbReference>
<feature type="transmembrane region" description="Helical" evidence="1">
    <location>
        <begin position="236"/>
        <end position="253"/>
    </location>
</feature>
<dbReference type="InterPro" id="IPR007294">
    <property type="entry name" value="DUF401"/>
</dbReference>
<feature type="transmembrane region" description="Helical" evidence="1">
    <location>
        <begin position="172"/>
        <end position="192"/>
    </location>
</feature>
<evidence type="ECO:0000256" key="1">
    <source>
        <dbReference type="SAM" id="Phobius"/>
    </source>
</evidence>